<dbReference type="Pfam" id="PF02770">
    <property type="entry name" value="Acyl-CoA_dh_M"/>
    <property type="match status" value="1"/>
</dbReference>
<dbReference type="InterPro" id="IPR009075">
    <property type="entry name" value="AcylCo_DH/oxidase_C"/>
</dbReference>
<dbReference type="InterPro" id="IPR006089">
    <property type="entry name" value="Acyl-CoA_DH_CS"/>
</dbReference>
<comment type="subunit">
    <text evidence="3">Homotetramer.</text>
</comment>
<sequence>MTDFKIDTRDVFYILKEQLNYAALCDLAPFADLNEKTLDLMVNEAIHFAKGVLDPLNRIAEETPLAFTNGEVRCPAEFKEAFWQYGNDGWTAAVGDPAYGGQGFPLMMRIVINEMMYGACQAFNSAPSLTFGAARLIHSFGSESLKQLFVSKMFSGTWSGTMCLTEPAAGSNLGALETMAYPEGDHFRIKGSKIFISWGEHDLTENIIHLVLARIDGAPAGTAGISLFVVPKIRVNTDGTLSGPNDVACTGIEHKCGLHAAPTAALTFGGRDDCIGYLCGEKNKGLAHMFQMMNGARINSAVSGMTMAGSAYRNALAYVQDRVQGRDIAGRSEGDVTIIHHPDVRRMLLWMKATADGMRSMVYTAAFWEDLSKGLPPGPEKIRYQNLIDFMTPILKAYCSDTGFRVCETAMQCLGGYGYCRDYPIERYLRDVKIMSLYEGTNGIQSMDLMGRKMLIRDGGCLKAFQEEIDGFCATHRNHPVLKNQVAQLASTAGELWSCAMEMRTQMKTDPLQWASTTYPALLAFGDLTMAWRLLDMAVIASDRAAKNGRKNDFFKGKVYQATWFVDTTLPHTIARIGTCLRQGREIVDIPDNAF</sequence>
<evidence type="ECO:0000259" key="10">
    <source>
        <dbReference type="Pfam" id="PF02771"/>
    </source>
</evidence>
<dbReference type="PANTHER" id="PTHR42803">
    <property type="entry name" value="ACYL-COA DEHYDROGENASE"/>
    <property type="match status" value="1"/>
</dbReference>
<evidence type="ECO:0000313" key="13">
    <source>
        <dbReference type="Proteomes" id="UP000422108"/>
    </source>
</evidence>
<keyword evidence="6 7" id="KW-0560">Oxidoreductase</keyword>
<evidence type="ECO:0000256" key="6">
    <source>
        <dbReference type="ARBA" id="ARBA00023002"/>
    </source>
</evidence>
<dbReference type="Proteomes" id="UP000422108">
    <property type="component" value="Chromosome"/>
</dbReference>
<dbReference type="EMBL" id="AP021879">
    <property type="protein sequence ID" value="BBO92349.1"/>
    <property type="molecule type" value="Genomic_DNA"/>
</dbReference>
<dbReference type="Pfam" id="PF12806">
    <property type="entry name" value="Acyl-CoA_dh_C"/>
    <property type="match status" value="1"/>
</dbReference>
<dbReference type="PROSITE" id="PS00073">
    <property type="entry name" value="ACYL_COA_DH_2"/>
    <property type="match status" value="1"/>
</dbReference>
<dbReference type="InterPro" id="IPR036250">
    <property type="entry name" value="AcylCo_DH-like_C"/>
</dbReference>
<dbReference type="InterPro" id="IPR006091">
    <property type="entry name" value="Acyl-CoA_Oxase/DH_mid-dom"/>
</dbReference>
<protein>
    <submittedName>
        <fullName evidence="12">Acyl-CoA dehydrogenase</fullName>
    </submittedName>
</protein>
<dbReference type="Pfam" id="PF00441">
    <property type="entry name" value="Acyl-CoA_dh_1"/>
    <property type="match status" value="1"/>
</dbReference>
<dbReference type="SUPFAM" id="SSF56645">
    <property type="entry name" value="Acyl-CoA dehydrogenase NM domain-like"/>
    <property type="match status" value="1"/>
</dbReference>
<evidence type="ECO:0000256" key="1">
    <source>
        <dbReference type="ARBA" id="ARBA00001974"/>
    </source>
</evidence>
<comment type="similarity">
    <text evidence="2 7">Belongs to the acyl-CoA dehydrogenase family.</text>
</comment>
<keyword evidence="5 7" id="KW-0274">FAD</keyword>
<dbReference type="InterPro" id="IPR009100">
    <property type="entry name" value="AcylCoA_DH/oxidase_NM_dom_sf"/>
</dbReference>
<dbReference type="AlphaFoldDB" id="A0A5K8AIM6"/>
<dbReference type="GO" id="GO:0003995">
    <property type="term" value="F:acyl-CoA dehydrogenase activity"/>
    <property type="evidence" value="ECO:0007669"/>
    <property type="project" value="InterPro"/>
</dbReference>
<keyword evidence="13" id="KW-1185">Reference proteome</keyword>
<dbReference type="InterPro" id="IPR052166">
    <property type="entry name" value="Diverse_Acyl-CoA_DH"/>
</dbReference>
<evidence type="ECO:0000256" key="5">
    <source>
        <dbReference type="ARBA" id="ARBA00022827"/>
    </source>
</evidence>
<gene>
    <name evidence="12" type="ORF">DSCOOX_55290</name>
</gene>
<dbReference type="GO" id="GO:0050660">
    <property type="term" value="F:flavin adenine dinucleotide binding"/>
    <property type="evidence" value="ECO:0007669"/>
    <property type="project" value="InterPro"/>
</dbReference>
<proteinExistence type="inferred from homology"/>
<evidence type="ECO:0000259" key="8">
    <source>
        <dbReference type="Pfam" id="PF00441"/>
    </source>
</evidence>
<evidence type="ECO:0000256" key="2">
    <source>
        <dbReference type="ARBA" id="ARBA00009347"/>
    </source>
</evidence>
<evidence type="ECO:0000313" key="12">
    <source>
        <dbReference type="EMBL" id="BBO92349.1"/>
    </source>
</evidence>
<evidence type="ECO:0000259" key="11">
    <source>
        <dbReference type="Pfam" id="PF12806"/>
    </source>
</evidence>
<dbReference type="Gene3D" id="2.40.110.10">
    <property type="entry name" value="Butyryl-CoA Dehydrogenase, subunit A, domain 2"/>
    <property type="match status" value="1"/>
</dbReference>
<comment type="cofactor">
    <cofactor evidence="1 7">
        <name>FAD</name>
        <dbReference type="ChEBI" id="CHEBI:57692"/>
    </cofactor>
</comment>
<feature type="domain" description="Acetyl-CoA dehydrogenase-like C-terminal" evidence="11">
    <location>
        <begin position="465"/>
        <end position="590"/>
    </location>
</feature>
<feature type="domain" description="Acyl-CoA oxidase/dehydrogenase middle" evidence="9">
    <location>
        <begin position="162"/>
        <end position="268"/>
    </location>
</feature>
<dbReference type="RefSeq" id="WP_155313107.1">
    <property type="nucleotide sequence ID" value="NZ_AP021879.1"/>
</dbReference>
<dbReference type="Gene3D" id="1.20.140.10">
    <property type="entry name" value="Butyryl-CoA Dehydrogenase, subunit A, domain 3"/>
    <property type="match status" value="1"/>
</dbReference>
<feature type="domain" description="Acyl-CoA dehydrogenase/oxidase N-terminal" evidence="10">
    <location>
        <begin position="78"/>
        <end position="156"/>
    </location>
</feature>
<evidence type="ECO:0000256" key="4">
    <source>
        <dbReference type="ARBA" id="ARBA00022630"/>
    </source>
</evidence>
<accession>A0A5K8AIM6</accession>
<dbReference type="Gene3D" id="1.10.540.10">
    <property type="entry name" value="Acyl-CoA dehydrogenase/oxidase, N-terminal domain"/>
    <property type="match status" value="1"/>
</dbReference>
<dbReference type="PANTHER" id="PTHR42803:SF1">
    <property type="entry name" value="BROAD-SPECIFICITY LINEAR ACYL-COA DEHYDROGENASE FADE5"/>
    <property type="match status" value="1"/>
</dbReference>
<dbReference type="InterPro" id="IPR025878">
    <property type="entry name" value="Acyl-CoA_dh-like_C_dom"/>
</dbReference>
<evidence type="ECO:0000259" key="9">
    <source>
        <dbReference type="Pfam" id="PF02770"/>
    </source>
</evidence>
<organism evidence="12 13">
    <name type="scientific">Desulfosarcina ovata subsp. ovata</name>
    <dbReference type="NCBI Taxonomy" id="2752305"/>
    <lineage>
        <taxon>Bacteria</taxon>
        <taxon>Pseudomonadati</taxon>
        <taxon>Thermodesulfobacteriota</taxon>
        <taxon>Desulfobacteria</taxon>
        <taxon>Desulfobacterales</taxon>
        <taxon>Desulfosarcinaceae</taxon>
        <taxon>Desulfosarcina</taxon>
    </lineage>
</organism>
<name>A0A5K8AIM6_9BACT</name>
<dbReference type="InterPro" id="IPR046373">
    <property type="entry name" value="Acyl-CoA_Oxase/DH_mid-dom_sf"/>
</dbReference>
<evidence type="ECO:0000256" key="7">
    <source>
        <dbReference type="RuleBase" id="RU362125"/>
    </source>
</evidence>
<dbReference type="InterPro" id="IPR037069">
    <property type="entry name" value="AcylCoA_DH/ox_N_sf"/>
</dbReference>
<dbReference type="InterPro" id="IPR013786">
    <property type="entry name" value="AcylCoA_DH/ox_N"/>
</dbReference>
<keyword evidence="4 7" id="KW-0285">Flavoprotein</keyword>
<feature type="domain" description="Acyl-CoA dehydrogenase/oxidase C-terminal" evidence="8">
    <location>
        <begin position="283"/>
        <end position="449"/>
    </location>
</feature>
<evidence type="ECO:0000256" key="3">
    <source>
        <dbReference type="ARBA" id="ARBA00011881"/>
    </source>
</evidence>
<dbReference type="Pfam" id="PF02771">
    <property type="entry name" value="Acyl-CoA_dh_N"/>
    <property type="match status" value="1"/>
</dbReference>
<reference evidence="12 13" key="1">
    <citation type="submission" date="2019-11" db="EMBL/GenBank/DDBJ databases">
        <title>Comparative genomics of hydrocarbon-degrading Desulfosarcina strains.</title>
        <authorList>
            <person name="Watanabe M."/>
            <person name="Kojima H."/>
            <person name="Fukui M."/>
        </authorList>
    </citation>
    <scope>NUCLEOTIDE SEQUENCE [LARGE SCALE GENOMIC DNA]</scope>
    <source>
        <strain evidence="13">oXyS1</strain>
    </source>
</reference>
<dbReference type="SUPFAM" id="SSF47203">
    <property type="entry name" value="Acyl-CoA dehydrogenase C-terminal domain-like"/>
    <property type="match status" value="1"/>
</dbReference>